<evidence type="ECO:0000313" key="2">
    <source>
        <dbReference type="Proteomes" id="UP001054857"/>
    </source>
</evidence>
<dbReference type="EMBL" id="BMAR01000054">
    <property type="protein sequence ID" value="GFR51774.1"/>
    <property type="molecule type" value="Genomic_DNA"/>
</dbReference>
<evidence type="ECO:0000313" key="1">
    <source>
        <dbReference type="EMBL" id="GFR51774.1"/>
    </source>
</evidence>
<dbReference type="Proteomes" id="UP001054857">
    <property type="component" value="Unassembled WGS sequence"/>
</dbReference>
<dbReference type="AlphaFoldDB" id="A0AAD3E369"/>
<organism evidence="1 2">
    <name type="scientific">Astrephomene gubernaculifera</name>
    <dbReference type="NCBI Taxonomy" id="47775"/>
    <lineage>
        <taxon>Eukaryota</taxon>
        <taxon>Viridiplantae</taxon>
        <taxon>Chlorophyta</taxon>
        <taxon>core chlorophytes</taxon>
        <taxon>Chlorophyceae</taxon>
        <taxon>CS clade</taxon>
        <taxon>Chlamydomonadales</taxon>
        <taxon>Astrephomenaceae</taxon>
        <taxon>Astrephomene</taxon>
    </lineage>
</organism>
<protein>
    <submittedName>
        <fullName evidence="1">Uncharacterized protein</fullName>
    </submittedName>
</protein>
<reference evidence="1 2" key="1">
    <citation type="journal article" date="2021" name="Sci. Rep.">
        <title>Genome sequencing of the multicellular alga Astrephomene provides insights into convergent evolution of germ-soma differentiation.</title>
        <authorList>
            <person name="Yamashita S."/>
            <person name="Yamamoto K."/>
            <person name="Matsuzaki R."/>
            <person name="Suzuki S."/>
            <person name="Yamaguchi H."/>
            <person name="Hirooka S."/>
            <person name="Minakuchi Y."/>
            <person name="Miyagishima S."/>
            <person name="Kawachi M."/>
            <person name="Toyoda A."/>
            <person name="Nozaki H."/>
        </authorList>
    </citation>
    <scope>NUCLEOTIDE SEQUENCE [LARGE SCALE GENOMIC DNA]</scope>
    <source>
        <strain evidence="1 2">NIES-4017</strain>
    </source>
</reference>
<gene>
    <name evidence="1" type="ORF">Agub_g14231</name>
</gene>
<accession>A0AAD3E369</accession>
<keyword evidence="2" id="KW-1185">Reference proteome</keyword>
<proteinExistence type="predicted"/>
<name>A0AAD3E369_9CHLO</name>
<feature type="non-terminal residue" evidence="1">
    <location>
        <position position="1"/>
    </location>
</feature>
<sequence>CDIHTAEDLSYRELPGKPPTRSIIITINPVAWGTIVRRAALIRRELMWVVRDYLTKAGLEARQQQQGLFTQLKSQGMNPAWRNAAEIWVKPQGQERYTLYQA</sequence>
<comment type="caution">
    <text evidence="1">The sequence shown here is derived from an EMBL/GenBank/DDBJ whole genome shotgun (WGS) entry which is preliminary data.</text>
</comment>